<organism evidence="4 5">
    <name type="scientific">Spirosoma arboris</name>
    <dbReference type="NCBI Taxonomy" id="2682092"/>
    <lineage>
        <taxon>Bacteria</taxon>
        <taxon>Pseudomonadati</taxon>
        <taxon>Bacteroidota</taxon>
        <taxon>Cytophagia</taxon>
        <taxon>Cytophagales</taxon>
        <taxon>Cytophagaceae</taxon>
        <taxon>Spirosoma</taxon>
    </lineage>
</organism>
<dbReference type="Pfam" id="PF07508">
    <property type="entry name" value="Recombinase"/>
    <property type="match status" value="1"/>
</dbReference>
<keyword evidence="1" id="KW-0175">Coiled coil</keyword>
<proteinExistence type="predicted"/>
<dbReference type="GO" id="GO:0000150">
    <property type="term" value="F:DNA strand exchange activity"/>
    <property type="evidence" value="ECO:0007669"/>
    <property type="project" value="InterPro"/>
</dbReference>
<feature type="domain" description="Resolvase/invertase-type recombinase catalytic" evidence="2">
    <location>
        <begin position="17"/>
        <end position="166"/>
    </location>
</feature>
<evidence type="ECO:0000259" key="2">
    <source>
        <dbReference type="PROSITE" id="PS51736"/>
    </source>
</evidence>
<evidence type="ECO:0000313" key="5">
    <source>
        <dbReference type="Proteomes" id="UP000436006"/>
    </source>
</evidence>
<dbReference type="SUPFAM" id="SSF53041">
    <property type="entry name" value="Resolvase-like"/>
    <property type="match status" value="1"/>
</dbReference>
<dbReference type="GO" id="GO:0003677">
    <property type="term" value="F:DNA binding"/>
    <property type="evidence" value="ECO:0007669"/>
    <property type="project" value="InterPro"/>
</dbReference>
<dbReference type="InterPro" id="IPR050639">
    <property type="entry name" value="SSR_resolvase"/>
</dbReference>
<dbReference type="RefSeq" id="WP_157587147.1">
    <property type="nucleotide sequence ID" value="NZ_WPIN01000007.1"/>
</dbReference>
<dbReference type="PANTHER" id="PTHR30461">
    <property type="entry name" value="DNA-INVERTASE FROM LAMBDOID PROPHAGE"/>
    <property type="match status" value="1"/>
</dbReference>
<comment type="caution">
    <text evidence="4">The sequence shown here is derived from an EMBL/GenBank/DDBJ whole genome shotgun (WGS) entry which is preliminary data.</text>
</comment>
<dbReference type="Gene3D" id="3.90.1750.20">
    <property type="entry name" value="Putative Large Serine Recombinase, Chain B, Domain 2"/>
    <property type="match status" value="1"/>
</dbReference>
<feature type="coiled-coil region" evidence="1">
    <location>
        <begin position="381"/>
        <end position="408"/>
    </location>
</feature>
<evidence type="ECO:0000256" key="1">
    <source>
        <dbReference type="SAM" id="Coils"/>
    </source>
</evidence>
<protein>
    <submittedName>
        <fullName evidence="4">Recombinase family protein</fullName>
    </submittedName>
</protein>
<evidence type="ECO:0000259" key="3">
    <source>
        <dbReference type="PROSITE" id="PS51737"/>
    </source>
</evidence>
<dbReference type="CDD" id="cd00338">
    <property type="entry name" value="Ser_Recombinase"/>
    <property type="match status" value="1"/>
</dbReference>
<keyword evidence="5" id="KW-1185">Reference proteome</keyword>
<dbReference type="EMBL" id="WPIN01000007">
    <property type="protein sequence ID" value="MVM32436.1"/>
    <property type="molecule type" value="Genomic_DNA"/>
</dbReference>
<accession>A0A7K1SFU6</accession>
<gene>
    <name evidence="4" type="ORF">GO755_20490</name>
</gene>
<feature type="domain" description="Recombinase" evidence="3">
    <location>
        <begin position="173"/>
        <end position="285"/>
    </location>
</feature>
<reference evidence="4 5" key="1">
    <citation type="submission" date="2019-12" db="EMBL/GenBank/DDBJ databases">
        <title>Spirosoma sp. HMF4905 genome sequencing and assembly.</title>
        <authorList>
            <person name="Kang H."/>
            <person name="Cha I."/>
            <person name="Kim H."/>
            <person name="Joh K."/>
        </authorList>
    </citation>
    <scope>NUCLEOTIDE SEQUENCE [LARGE SCALE GENOMIC DNA]</scope>
    <source>
        <strain evidence="4 5">HMF4905</strain>
    </source>
</reference>
<dbReference type="SMART" id="SM00857">
    <property type="entry name" value="Resolvase"/>
    <property type="match status" value="1"/>
</dbReference>
<dbReference type="Pfam" id="PF00239">
    <property type="entry name" value="Resolvase"/>
    <property type="match status" value="1"/>
</dbReference>
<dbReference type="InterPro" id="IPR038109">
    <property type="entry name" value="DNA_bind_recomb_sf"/>
</dbReference>
<sequence>MSRKIVVLSQRPTTATKAVILTRVSSKEQEEGYSIEAQKHRLQLYCERRSLTVLKIFELVESSTQGDRKQFMAMLKFVKSHREPIAIVADKVDRVQRSFKEYPMLDALIQAGKIELHFNSENYIIHKNSVSQERLMWSMGVIMAQSYVDSLRDNVKRSIDHKIRQGEWIALAPIGYLNVKDNRGRGDVVVDPDRALLIRRIFETYATGASTLEEIRLQAIAWSLKNRVGKKGNLTRSQIHQIITNPFYYGRMMIKGKLYDHRYPPLISKNLFDQCQAVLQGWHKKPFQWAGKEYVFRGLLTCATTGRVVTADTKKKTYVSGETAQWTYLRCGDPENPEKLMWVREEEILEQVEQILKRLTIPAETLEKVLAYIRETDQVERVFLRRQMGELQREHAMLQNRLDTLMDLLLDGTIDRHDFETKKSRLREQQVAIETHISANREGDDSFKNALISLVSLSSQAHELFTVSTIEQKRKILNFVFANLSLNGRSLCYCFRKPFDLFVNCTNLEDWRSLVDSLRTDPEIRVSIDDIPVKFCFTNLVSN</sequence>
<name>A0A7K1SFU6_9BACT</name>
<dbReference type="Gene3D" id="3.40.50.1390">
    <property type="entry name" value="Resolvase, N-terminal catalytic domain"/>
    <property type="match status" value="1"/>
</dbReference>
<dbReference type="AlphaFoldDB" id="A0A7K1SFU6"/>
<dbReference type="InterPro" id="IPR011109">
    <property type="entry name" value="DNA_bind_recombinase_dom"/>
</dbReference>
<dbReference type="InterPro" id="IPR036162">
    <property type="entry name" value="Resolvase-like_N_sf"/>
</dbReference>
<dbReference type="Proteomes" id="UP000436006">
    <property type="component" value="Unassembled WGS sequence"/>
</dbReference>
<evidence type="ECO:0000313" key="4">
    <source>
        <dbReference type="EMBL" id="MVM32436.1"/>
    </source>
</evidence>
<dbReference type="InterPro" id="IPR006119">
    <property type="entry name" value="Resolv_N"/>
</dbReference>
<dbReference type="PROSITE" id="PS51737">
    <property type="entry name" value="RECOMBINASE_DNA_BIND"/>
    <property type="match status" value="1"/>
</dbReference>
<dbReference type="PROSITE" id="PS51736">
    <property type="entry name" value="RECOMBINASES_3"/>
    <property type="match status" value="1"/>
</dbReference>
<dbReference type="PANTHER" id="PTHR30461:SF23">
    <property type="entry name" value="DNA RECOMBINASE-RELATED"/>
    <property type="match status" value="1"/>
</dbReference>